<dbReference type="PANTHER" id="PTHR34294">
    <property type="entry name" value="TRANSCRIPTIONAL REGULATOR-RELATED"/>
    <property type="match status" value="1"/>
</dbReference>
<dbReference type="InterPro" id="IPR036390">
    <property type="entry name" value="WH_DNA-bd_sf"/>
</dbReference>
<dbReference type="Pfam" id="PF04198">
    <property type="entry name" value="Sugar-bind"/>
    <property type="match status" value="1"/>
</dbReference>
<dbReference type="InterPro" id="IPR007324">
    <property type="entry name" value="Sugar-bd_dom_put"/>
</dbReference>
<reference evidence="6 7" key="1">
    <citation type="submission" date="2018-07" db="EMBL/GenBank/DDBJ databases">
        <title>Desertimonas flava gen. nov. sp. nov.</title>
        <authorList>
            <person name="Liu S."/>
        </authorList>
    </citation>
    <scope>NUCLEOTIDE SEQUENCE [LARGE SCALE GENOMIC DNA]</scope>
    <source>
        <strain evidence="6 7">16Sb5-5</strain>
    </source>
</reference>
<gene>
    <name evidence="6" type="ORF">DT076_09335</name>
</gene>
<dbReference type="AlphaFoldDB" id="A0A367YXB8"/>
<feature type="domain" description="Sugar-binding" evidence="5">
    <location>
        <begin position="85"/>
        <end position="337"/>
    </location>
</feature>
<protein>
    <submittedName>
        <fullName evidence="6">Sugar-binding transcriptional regulator</fullName>
    </submittedName>
</protein>
<evidence type="ECO:0000313" key="7">
    <source>
        <dbReference type="Proteomes" id="UP000252770"/>
    </source>
</evidence>
<evidence type="ECO:0000313" key="6">
    <source>
        <dbReference type="EMBL" id="RCK69652.1"/>
    </source>
</evidence>
<comment type="similarity">
    <text evidence="1">Belongs to the SorC transcriptional regulatory family.</text>
</comment>
<comment type="caution">
    <text evidence="6">The sequence shown here is derived from an EMBL/GenBank/DDBJ whole genome shotgun (WGS) entry which is preliminary data.</text>
</comment>
<dbReference type="PANTHER" id="PTHR34294:SF1">
    <property type="entry name" value="TRANSCRIPTIONAL REGULATOR LSRR"/>
    <property type="match status" value="1"/>
</dbReference>
<evidence type="ECO:0000256" key="4">
    <source>
        <dbReference type="ARBA" id="ARBA00023163"/>
    </source>
</evidence>
<dbReference type="InterPro" id="IPR037171">
    <property type="entry name" value="NagB/RpiA_transferase-like"/>
</dbReference>
<keyword evidence="3" id="KW-0238">DNA-binding</keyword>
<dbReference type="GO" id="GO:0030246">
    <property type="term" value="F:carbohydrate binding"/>
    <property type="evidence" value="ECO:0007669"/>
    <property type="project" value="InterPro"/>
</dbReference>
<dbReference type="Gene3D" id="3.40.50.1360">
    <property type="match status" value="1"/>
</dbReference>
<dbReference type="EMBL" id="QOUI01000005">
    <property type="protein sequence ID" value="RCK69652.1"/>
    <property type="molecule type" value="Genomic_DNA"/>
</dbReference>
<keyword evidence="7" id="KW-1185">Reference proteome</keyword>
<accession>A0A367YXB8</accession>
<dbReference type="GO" id="GO:0003677">
    <property type="term" value="F:DNA binding"/>
    <property type="evidence" value="ECO:0007669"/>
    <property type="project" value="UniProtKB-KW"/>
</dbReference>
<evidence type="ECO:0000256" key="2">
    <source>
        <dbReference type="ARBA" id="ARBA00023015"/>
    </source>
</evidence>
<evidence type="ECO:0000256" key="3">
    <source>
        <dbReference type="ARBA" id="ARBA00023125"/>
    </source>
</evidence>
<name>A0A367YXB8_9ACTN</name>
<evidence type="ECO:0000259" key="5">
    <source>
        <dbReference type="Pfam" id="PF04198"/>
    </source>
</evidence>
<organism evidence="6 7">
    <name type="scientific">Desertihabitans brevis</name>
    <dbReference type="NCBI Taxonomy" id="2268447"/>
    <lineage>
        <taxon>Bacteria</taxon>
        <taxon>Bacillati</taxon>
        <taxon>Actinomycetota</taxon>
        <taxon>Actinomycetes</taxon>
        <taxon>Propionibacteriales</taxon>
        <taxon>Propionibacteriaceae</taxon>
        <taxon>Desertihabitans</taxon>
    </lineage>
</organism>
<dbReference type="SUPFAM" id="SSF100950">
    <property type="entry name" value="NagB/RpiA/CoA transferase-like"/>
    <property type="match status" value="1"/>
</dbReference>
<dbReference type="InterPro" id="IPR051054">
    <property type="entry name" value="SorC_transcr_regulators"/>
</dbReference>
<sequence>MTDTVGASATEEALLANAAGTAGAPDGQVRLMTKIAHLYHEQNLRQNEIAAMLHISQAKVSRLLKRASEVGIVRTVVVLSQGVHTDLERALEERYGLLEAVVADVTGDEVAVLAGLGSAGASYLEATLSGGERIGVSSWSQTLLAVVDRLRQRRASGAESVVQLVGGIGAGAAQAQANRLLSEFAHLVGASPSYVPAPGLVGGAAMRRDLMAEPAVRSVTASWPDLTMALVGIGSLQPSELLQRSGNAIDPADQAALLELGAVGDVCHRFFDASGRHVSSELDARVVGIDPDSFRTIPRRIGLAGGERKHEAIRAAVLGRWVNVLLTDLSTARALLAD</sequence>
<dbReference type="Proteomes" id="UP000252770">
    <property type="component" value="Unassembled WGS sequence"/>
</dbReference>
<keyword evidence="4" id="KW-0804">Transcription</keyword>
<proteinExistence type="inferred from homology"/>
<keyword evidence="2" id="KW-0805">Transcription regulation</keyword>
<dbReference type="Gene3D" id="1.10.10.60">
    <property type="entry name" value="Homeodomain-like"/>
    <property type="match status" value="1"/>
</dbReference>
<evidence type="ECO:0000256" key="1">
    <source>
        <dbReference type="ARBA" id="ARBA00010466"/>
    </source>
</evidence>
<dbReference type="SUPFAM" id="SSF46785">
    <property type="entry name" value="Winged helix' DNA-binding domain"/>
    <property type="match status" value="1"/>
</dbReference>